<keyword evidence="1" id="KW-0812">Transmembrane</keyword>
<organism evidence="2 3">
    <name type="scientific">Ohtaekwangia kribbensis</name>
    <dbReference type="NCBI Taxonomy" id="688913"/>
    <lineage>
        <taxon>Bacteria</taxon>
        <taxon>Pseudomonadati</taxon>
        <taxon>Bacteroidota</taxon>
        <taxon>Cytophagia</taxon>
        <taxon>Cytophagales</taxon>
        <taxon>Fulvivirgaceae</taxon>
        <taxon>Ohtaekwangia</taxon>
    </lineage>
</organism>
<keyword evidence="1" id="KW-1133">Transmembrane helix</keyword>
<accession>A0ABW3JZ08</accession>
<keyword evidence="1" id="KW-0472">Membrane</keyword>
<dbReference type="EMBL" id="JBHTKA010000001">
    <property type="protein sequence ID" value="MFD0998769.1"/>
    <property type="molecule type" value="Genomic_DNA"/>
</dbReference>
<keyword evidence="3" id="KW-1185">Reference proteome</keyword>
<evidence type="ECO:0000313" key="2">
    <source>
        <dbReference type="EMBL" id="MFD0998769.1"/>
    </source>
</evidence>
<sequence>MKAATERKVIRWFHILASIPIIGFVYGPVSTMPEAVTMVRWVIFPLVILSGFWMWKGHVVKKWFR</sequence>
<name>A0ABW3JZ08_9BACT</name>
<dbReference type="RefSeq" id="WP_377576009.1">
    <property type="nucleotide sequence ID" value="NZ_JBHTKA010000001.1"/>
</dbReference>
<reference evidence="3" key="1">
    <citation type="journal article" date="2019" name="Int. J. Syst. Evol. Microbiol.">
        <title>The Global Catalogue of Microorganisms (GCM) 10K type strain sequencing project: providing services to taxonomists for standard genome sequencing and annotation.</title>
        <authorList>
            <consortium name="The Broad Institute Genomics Platform"/>
            <consortium name="The Broad Institute Genome Sequencing Center for Infectious Disease"/>
            <person name="Wu L."/>
            <person name="Ma J."/>
        </authorList>
    </citation>
    <scope>NUCLEOTIDE SEQUENCE [LARGE SCALE GENOMIC DNA]</scope>
    <source>
        <strain evidence="3">CCUG 58938</strain>
    </source>
</reference>
<proteinExistence type="predicted"/>
<evidence type="ECO:0000313" key="3">
    <source>
        <dbReference type="Proteomes" id="UP001597112"/>
    </source>
</evidence>
<gene>
    <name evidence="2" type="ORF">ACFQ21_05600</name>
</gene>
<dbReference type="Proteomes" id="UP001597112">
    <property type="component" value="Unassembled WGS sequence"/>
</dbReference>
<feature type="transmembrane region" description="Helical" evidence="1">
    <location>
        <begin position="35"/>
        <end position="55"/>
    </location>
</feature>
<evidence type="ECO:0008006" key="4">
    <source>
        <dbReference type="Google" id="ProtNLM"/>
    </source>
</evidence>
<comment type="caution">
    <text evidence="2">The sequence shown here is derived from an EMBL/GenBank/DDBJ whole genome shotgun (WGS) entry which is preliminary data.</text>
</comment>
<feature type="transmembrane region" description="Helical" evidence="1">
    <location>
        <begin position="12"/>
        <end position="29"/>
    </location>
</feature>
<protein>
    <recommendedName>
        <fullName evidence="4">DUF2306 domain-containing protein</fullName>
    </recommendedName>
</protein>
<evidence type="ECO:0000256" key="1">
    <source>
        <dbReference type="SAM" id="Phobius"/>
    </source>
</evidence>